<feature type="transmembrane region" description="Helical" evidence="2">
    <location>
        <begin position="313"/>
        <end position="334"/>
    </location>
</feature>
<sequence>MKKEEWLEYFEAINGRLATDQELAQALANGEFEADSVPSEPIAQQVIYDVAEEEPVEATTQTSARQSNQEVILPQEPLQSQSTKANSEKVKHYGKNYFSWLVKALKNPQVTSDEDQFVFGSISLVLAAALLAGALLNYIRRFLFSIINLSTPDGSIKTDAPEVYDRLNNFVSSQFGLGKWLYFFLLLLLVYGIAYTIPALLDKSSLSFKERFGKLLGTAPLLLVLNVIAFLVTFLVKDSLLISSEYVSRLSSTVIESGGELNKMLSGFSSLIREVPALQSLVSVATYLLILTIIGLIVLLVSMIKTTSTSVSALNSTYTTIVSVLVFLIAVYFLDKLLLSSVLDSLSSLKDMSLF</sequence>
<gene>
    <name evidence="3" type="ORF">SAMEA4504048_00547</name>
</gene>
<keyword evidence="2" id="KW-0472">Membrane</keyword>
<dbReference type="OrthoDB" id="2237747at2"/>
<evidence type="ECO:0000256" key="1">
    <source>
        <dbReference type="SAM" id="MobiDB-lite"/>
    </source>
</evidence>
<keyword evidence="2" id="KW-1133">Transmembrane helix</keyword>
<organism evidence="3 4">
    <name type="scientific">Streptococcus acidominimus</name>
    <dbReference type="NCBI Taxonomy" id="1326"/>
    <lineage>
        <taxon>Bacteria</taxon>
        <taxon>Bacillati</taxon>
        <taxon>Bacillota</taxon>
        <taxon>Bacilli</taxon>
        <taxon>Lactobacillales</taxon>
        <taxon>Streptococcaceae</taxon>
        <taxon>Streptococcus</taxon>
    </lineage>
</organism>
<keyword evidence="2" id="KW-0812">Transmembrane</keyword>
<feature type="compositionally biased region" description="Polar residues" evidence="1">
    <location>
        <begin position="58"/>
        <end position="70"/>
    </location>
</feature>
<dbReference type="AlphaFoldDB" id="A0A239WNP4"/>
<feature type="transmembrane region" description="Helical" evidence="2">
    <location>
        <begin position="180"/>
        <end position="201"/>
    </location>
</feature>
<evidence type="ECO:0000313" key="4">
    <source>
        <dbReference type="Proteomes" id="UP000215144"/>
    </source>
</evidence>
<evidence type="ECO:0000256" key="2">
    <source>
        <dbReference type="SAM" id="Phobius"/>
    </source>
</evidence>
<feature type="region of interest" description="Disordered" evidence="1">
    <location>
        <begin position="57"/>
        <end position="86"/>
    </location>
</feature>
<dbReference type="Proteomes" id="UP000215144">
    <property type="component" value="Chromosome 1"/>
</dbReference>
<dbReference type="EMBL" id="LT906454">
    <property type="protein sequence ID" value="SNV36042.1"/>
    <property type="molecule type" value="Genomic_DNA"/>
</dbReference>
<evidence type="ECO:0000313" key="3">
    <source>
        <dbReference type="EMBL" id="SNV36042.1"/>
    </source>
</evidence>
<accession>A0A239WNP4</accession>
<feature type="transmembrane region" description="Helical" evidence="2">
    <location>
        <begin position="277"/>
        <end position="301"/>
    </location>
</feature>
<name>A0A239WNP4_STRAI</name>
<proteinExistence type="predicted"/>
<feature type="transmembrane region" description="Helical" evidence="2">
    <location>
        <begin position="213"/>
        <end position="236"/>
    </location>
</feature>
<dbReference type="KEGG" id="saco:SAME_00547"/>
<protein>
    <submittedName>
        <fullName evidence="3">Uncharacterized protein</fullName>
    </submittedName>
</protein>
<feature type="transmembrane region" description="Helical" evidence="2">
    <location>
        <begin position="117"/>
        <end position="139"/>
    </location>
</feature>
<reference evidence="3 4" key="1">
    <citation type="submission" date="2017-06" db="EMBL/GenBank/DDBJ databases">
        <authorList>
            <consortium name="Pathogen Informatics"/>
        </authorList>
    </citation>
    <scope>NUCLEOTIDE SEQUENCE [LARGE SCALE GENOMIC DNA]</scope>
    <source>
        <strain evidence="3 4">NCTC11291</strain>
    </source>
</reference>
<dbReference type="RefSeq" id="WP_095121886.1">
    <property type="nucleotide sequence ID" value="NZ_LT906454.1"/>
</dbReference>